<keyword evidence="1" id="KW-0812">Transmembrane</keyword>
<evidence type="ECO:0000256" key="1">
    <source>
        <dbReference type="SAM" id="Phobius"/>
    </source>
</evidence>
<accession>A0ABT1P843</accession>
<proteinExistence type="predicted"/>
<feature type="transmembrane region" description="Helical" evidence="1">
    <location>
        <begin position="68"/>
        <end position="88"/>
    </location>
</feature>
<dbReference type="Proteomes" id="UP001205566">
    <property type="component" value="Unassembled WGS sequence"/>
</dbReference>
<evidence type="ECO:0000313" key="3">
    <source>
        <dbReference type="Proteomes" id="UP001205566"/>
    </source>
</evidence>
<feature type="transmembrane region" description="Helical" evidence="1">
    <location>
        <begin position="20"/>
        <end position="43"/>
    </location>
</feature>
<sequence>MNNEAKSGMQVYLDYLREHWALAASLGYLYLTSIGMIQSGILFSRYEINIFEFSEINDFLLAAFREPVALIAGFAVLGYVGVAFSILYKRRGSPFSSGSLFKSKAMKFNIVISALCMPILVQVLFSDFINRNYERSVTVELRRGSLPGIKDANKPDLFLIGTSENFVFVHEKKMDKTFIIPRSNLVAVALNP</sequence>
<feature type="transmembrane region" description="Helical" evidence="1">
    <location>
        <begin position="108"/>
        <end position="125"/>
    </location>
</feature>
<dbReference type="RefSeq" id="WP_255876097.1">
    <property type="nucleotide sequence ID" value="NZ_JACASI010000054.1"/>
</dbReference>
<keyword evidence="1" id="KW-1133">Transmembrane helix</keyword>
<protein>
    <submittedName>
        <fullName evidence="2">Uncharacterized protein</fullName>
    </submittedName>
</protein>
<name>A0ABT1P843_9GAMM</name>
<gene>
    <name evidence="2" type="ORF">HXX02_17155</name>
</gene>
<keyword evidence="3" id="KW-1185">Reference proteome</keyword>
<reference evidence="2" key="1">
    <citation type="thesis" date="2020" institute="Technische Universitat Dresden" country="Dresden, Germany">
        <title>The Agarolytic System of Microbulbifer elongatus PORT2, Isolated from Batu Karas, Pangandaran West Java Indonesia.</title>
        <authorList>
            <person name="Anggraeni S.R."/>
        </authorList>
    </citation>
    <scope>NUCLEOTIDE SEQUENCE</scope>
    <source>
        <strain evidence="2">PORT2</strain>
    </source>
</reference>
<evidence type="ECO:0000313" key="2">
    <source>
        <dbReference type="EMBL" id="MCQ3831164.1"/>
    </source>
</evidence>
<comment type="caution">
    <text evidence="2">The sequence shown here is derived from an EMBL/GenBank/DDBJ whole genome shotgun (WGS) entry which is preliminary data.</text>
</comment>
<dbReference type="EMBL" id="JACASI010000054">
    <property type="protein sequence ID" value="MCQ3831164.1"/>
    <property type="molecule type" value="Genomic_DNA"/>
</dbReference>
<keyword evidence="1" id="KW-0472">Membrane</keyword>
<organism evidence="2 3">
    <name type="scientific">Microbulbifer elongatus</name>
    <dbReference type="NCBI Taxonomy" id="86173"/>
    <lineage>
        <taxon>Bacteria</taxon>
        <taxon>Pseudomonadati</taxon>
        <taxon>Pseudomonadota</taxon>
        <taxon>Gammaproteobacteria</taxon>
        <taxon>Cellvibrionales</taxon>
        <taxon>Microbulbiferaceae</taxon>
        <taxon>Microbulbifer</taxon>
    </lineage>
</organism>